<evidence type="ECO:0000256" key="1">
    <source>
        <dbReference type="ARBA" id="ARBA00006217"/>
    </source>
</evidence>
<dbReference type="RefSeq" id="WP_135245278.1">
    <property type="nucleotide sequence ID" value="NZ_SIHO01000001.1"/>
</dbReference>
<dbReference type="PANTHER" id="PTHR11002:SF76">
    <property type="entry name" value="CARBONIC ANHYDRASE"/>
    <property type="match status" value="1"/>
</dbReference>
<evidence type="ECO:0000256" key="4">
    <source>
        <dbReference type="ARBA" id="ARBA00022833"/>
    </source>
</evidence>
<keyword evidence="4 7" id="KW-0862">Zinc</keyword>
<dbReference type="AlphaFoldDB" id="A0A4Y9ESG9"/>
<dbReference type="EMBL" id="SIHO01000001">
    <property type="protein sequence ID" value="TFU06554.1"/>
    <property type="molecule type" value="Genomic_DNA"/>
</dbReference>
<comment type="function">
    <text evidence="8">Reversible hydration of carbon dioxide.</text>
</comment>
<evidence type="ECO:0000256" key="2">
    <source>
        <dbReference type="ARBA" id="ARBA00012925"/>
    </source>
</evidence>
<feature type="binding site" evidence="7">
    <location>
        <position position="107"/>
    </location>
    <ligand>
        <name>Zn(2+)</name>
        <dbReference type="ChEBI" id="CHEBI:29105"/>
    </ligand>
</feature>
<dbReference type="InterPro" id="IPR036874">
    <property type="entry name" value="Carbonic_anhydrase_sf"/>
</dbReference>
<dbReference type="InterPro" id="IPR045066">
    <property type="entry name" value="Beta_CA_cladeB"/>
</dbReference>
<dbReference type="PROSITE" id="PS00704">
    <property type="entry name" value="PROK_CO2_ANHYDRASE_1"/>
    <property type="match status" value="1"/>
</dbReference>
<evidence type="ECO:0000256" key="5">
    <source>
        <dbReference type="ARBA" id="ARBA00023239"/>
    </source>
</evidence>
<keyword evidence="10" id="KW-1185">Reference proteome</keyword>
<evidence type="ECO:0000256" key="8">
    <source>
        <dbReference type="RuleBase" id="RU003956"/>
    </source>
</evidence>
<sequence>MPSFATLLDGFRRFRSGEYQDQRRRFDALAMHGQSPKLMIIACSDSRVDPTRIFDVDPGQVFVVRNVANLVPPYETTPGYHGASAAIEFAVTQIEVDYIVVLGHAQCGGISASLSGKFDGAAHGHGGFIGHWMDMIAPARDATRAAAAANPDVDAQQVLELAAIRLSLDNLRSFPFIAERLEAGTLKLRGTHFGIADGILRVLDEDTGRFEPVPVG</sequence>
<dbReference type="PROSITE" id="PS00705">
    <property type="entry name" value="PROK_CO2_ANHYDRASE_2"/>
    <property type="match status" value="1"/>
</dbReference>
<comment type="cofactor">
    <cofactor evidence="7">
        <name>Zn(2+)</name>
        <dbReference type="ChEBI" id="CHEBI:29105"/>
    </cofactor>
    <text evidence="7">Binds 1 zinc ion per subunit.</text>
</comment>
<protein>
    <recommendedName>
        <fullName evidence="2 8">Carbonic anhydrase</fullName>
        <ecNumber evidence="2 8">4.2.1.1</ecNumber>
    </recommendedName>
    <alternativeName>
        <fullName evidence="8">Carbonate dehydratase</fullName>
    </alternativeName>
</protein>
<dbReference type="Pfam" id="PF00484">
    <property type="entry name" value="Pro_CA"/>
    <property type="match status" value="1"/>
</dbReference>
<dbReference type="EC" id="4.2.1.1" evidence="2 8"/>
<evidence type="ECO:0000256" key="6">
    <source>
        <dbReference type="ARBA" id="ARBA00048348"/>
    </source>
</evidence>
<reference evidence="9 10" key="1">
    <citation type="submission" date="2019-02" db="EMBL/GenBank/DDBJ databases">
        <title>Polymorphobacter sp. isolated from the lake at the Tibet of China.</title>
        <authorList>
            <person name="Li A."/>
        </authorList>
    </citation>
    <scope>NUCLEOTIDE SEQUENCE [LARGE SCALE GENOMIC DNA]</scope>
    <source>
        <strain evidence="9 10">DJ1R-1</strain>
    </source>
</reference>
<dbReference type="PANTHER" id="PTHR11002">
    <property type="entry name" value="CARBONIC ANHYDRASE"/>
    <property type="match status" value="1"/>
</dbReference>
<evidence type="ECO:0000313" key="9">
    <source>
        <dbReference type="EMBL" id="TFU06554.1"/>
    </source>
</evidence>
<dbReference type="Proteomes" id="UP000297737">
    <property type="component" value="Unassembled WGS sequence"/>
</dbReference>
<evidence type="ECO:0000256" key="7">
    <source>
        <dbReference type="PIRSR" id="PIRSR601765-1"/>
    </source>
</evidence>
<dbReference type="OrthoDB" id="9797527at2"/>
<feature type="binding site" evidence="7">
    <location>
        <position position="43"/>
    </location>
    <ligand>
        <name>Zn(2+)</name>
        <dbReference type="ChEBI" id="CHEBI:29105"/>
    </ligand>
</feature>
<comment type="catalytic activity">
    <reaction evidence="6 8">
        <text>hydrogencarbonate + H(+) = CO2 + H2O</text>
        <dbReference type="Rhea" id="RHEA:10748"/>
        <dbReference type="ChEBI" id="CHEBI:15377"/>
        <dbReference type="ChEBI" id="CHEBI:15378"/>
        <dbReference type="ChEBI" id="CHEBI:16526"/>
        <dbReference type="ChEBI" id="CHEBI:17544"/>
        <dbReference type="EC" id="4.2.1.1"/>
    </reaction>
</comment>
<dbReference type="SMART" id="SM00947">
    <property type="entry name" value="Pro_CA"/>
    <property type="match status" value="1"/>
</dbReference>
<comment type="similarity">
    <text evidence="1 8">Belongs to the beta-class carbonic anhydrase family.</text>
</comment>
<dbReference type="InterPro" id="IPR001765">
    <property type="entry name" value="Carbonic_anhydrase"/>
</dbReference>
<proteinExistence type="inferred from homology"/>
<dbReference type="GO" id="GO:0015976">
    <property type="term" value="P:carbon utilization"/>
    <property type="evidence" value="ECO:0007669"/>
    <property type="project" value="InterPro"/>
</dbReference>
<evidence type="ECO:0000256" key="3">
    <source>
        <dbReference type="ARBA" id="ARBA00022723"/>
    </source>
</evidence>
<dbReference type="CDD" id="cd00884">
    <property type="entry name" value="beta_CA_cladeB"/>
    <property type="match status" value="1"/>
</dbReference>
<keyword evidence="3 7" id="KW-0479">Metal-binding</keyword>
<dbReference type="InterPro" id="IPR015892">
    <property type="entry name" value="Carbonic_anhydrase_CS"/>
</dbReference>
<comment type="caution">
    <text evidence="9">The sequence shown here is derived from an EMBL/GenBank/DDBJ whole genome shotgun (WGS) entry which is preliminary data.</text>
</comment>
<gene>
    <name evidence="9" type="ORF">EUV02_06150</name>
</gene>
<dbReference type="GO" id="GO:0008270">
    <property type="term" value="F:zinc ion binding"/>
    <property type="evidence" value="ECO:0007669"/>
    <property type="project" value="UniProtKB-UniRule"/>
</dbReference>
<feature type="binding site" evidence="7">
    <location>
        <position position="45"/>
    </location>
    <ligand>
        <name>Zn(2+)</name>
        <dbReference type="ChEBI" id="CHEBI:29105"/>
    </ligand>
</feature>
<accession>A0A4Y9ESG9</accession>
<feature type="binding site" evidence="7">
    <location>
        <position position="104"/>
    </location>
    <ligand>
        <name>Zn(2+)</name>
        <dbReference type="ChEBI" id="CHEBI:29105"/>
    </ligand>
</feature>
<dbReference type="GO" id="GO:0004089">
    <property type="term" value="F:carbonate dehydratase activity"/>
    <property type="evidence" value="ECO:0007669"/>
    <property type="project" value="UniProtKB-UniRule"/>
</dbReference>
<dbReference type="SUPFAM" id="SSF53056">
    <property type="entry name" value="beta-carbonic anhydrase, cab"/>
    <property type="match status" value="1"/>
</dbReference>
<organism evidence="9 10">
    <name type="scientific">Glacieibacterium arshaanense</name>
    <dbReference type="NCBI Taxonomy" id="2511025"/>
    <lineage>
        <taxon>Bacteria</taxon>
        <taxon>Pseudomonadati</taxon>
        <taxon>Pseudomonadota</taxon>
        <taxon>Alphaproteobacteria</taxon>
        <taxon>Sphingomonadales</taxon>
        <taxon>Sphingosinicellaceae</taxon>
        <taxon>Glacieibacterium</taxon>
    </lineage>
</organism>
<keyword evidence="5 8" id="KW-0456">Lyase</keyword>
<evidence type="ECO:0000313" key="10">
    <source>
        <dbReference type="Proteomes" id="UP000297737"/>
    </source>
</evidence>
<name>A0A4Y9ESG9_9SPHN</name>
<dbReference type="Gene3D" id="3.40.1050.10">
    <property type="entry name" value="Carbonic anhydrase"/>
    <property type="match status" value="1"/>
</dbReference>